<dbReference type="EMBL" id="JAUQSX010000002">
    <property type="protein sequence ID" value="MDO7845788.1"/>
    <property type="molecule type" value="Genomic_DNA"/>
</dbReference>
<evidence type="ECO:0000313" key="2">
    <source>
        <dbReference type="EMBL" id="MDO7845788.1"/>
    </source>
</evidence>
<dbReference type="Proteomes" id="UP001167796">
    <property type="component" value="Unassembled WGS sequence"/>
</dbReference>
<feature type="chain" id="PRO_5046431189" evidence="1">
    <location>
        <begin position="23"/>
        <end position="484"/>
    </location>
</feature>
<gene>
    <name evidence="2" type="ORF">Q5H92_05425</name>
</gene>
<name>A0ABT9A7G5_9BACT</name>
<reference evidence="2" key="1">
    <citation type="submission" date="2023-07" db="EMBL/GenBank/DDBJ databases">
        <authorList>
            <person name="Kim M.K."/>
        </authorList>
    </citation>
    <scope>NUCLEOTIDE SEQUENCE</scope>
    <source>
        <strain evidence="2">M29</strain>
    </source>
</reference>
<feature type="signal peptide" evidence="1">
    <location>
        <begin position="1"/>
        <end position="22"/>
    </location>
</feature>
<dbReference type="Gene3D" id="2.60.40.10">
    <property type="entry name" value="Immunoglobulins"/>
    <property type="match status" value="1"/>
</dbReference>
<keyword evidence="1" id="KW-0732">Signal</keyword>
<keyword evidence="3" id="KW-1185">Reference proteome</keyword>
<sequence>MIALKATPFAATLVLATVAAHAQDLTNTGTQLAVQAGTTLVLPGSLSNQADGTLTVNGTLQVAGNLTNAGTILPGSGIVVMAGAIDQTLTPGGASLANLEVRNTGAAGQNRVLLPAGLTVTQQLLLTSGLLRTAPAATMLLPDGATITGEAAGRYVQGNLRVERNAVSGSAPVDFGNGFALNPNGNALGTVRVTRTAGLQTANVSFGQNPANASQKGIDRIWTVVPDQQPTAPVNLTLTWLPDDDNGLTFGQAQVWRMPDNSTAWQPVGSPASGAPRTLTVSTAGLSRWTVSSLANPLPVELLSFNAERQGDDALLRWATASEKNNDHFEVESSPDGRTFRRIGTVAGQGSSTQRHDYSLPDPNLARYAAEQVYYRLRQVDKDGAASYSPIRTVQVPAAGGFAVQAYPQPFGSELNLLLRTPETGPVTIALLDGLGRVLLTRQATLAPGSTVLPLPEAAALSFGVYVLSISHNAYHRTVKIVRE</sequence>
<protein>
    <submittedName>
        <fullName evidence="2">T9SS type A sorting domain-containing protein</fullName>
    </submittedName>
</protein>
<organism evidence="2 3">
    <name type="scientific">Hymenobacter mellowenesis</name>
    <dbReference type="NCBI Taxonomy" id="3063995"/>
    <lineage>
        <taxon>Bacteria</taxon>
        <taxon>Pseudomonadati</taxon>
        <taxon>Bacteroidota</taxon>
        <taxon>Cytophagia</taxon>
        <taxon>Cytophagales</taxon>
        <taxon>Hymenobacteraceae</taxon>
        <taxon>Hymenobacter</taxon>
    </lineage>
</organism>
<accession>A0ABT9A7G5</accession>
<dbReference type="RefSeq" id="WP_305010476.1">
    <property type="nucleotide sequence ID" value="NZ_JAUQSX010000002.1"/>
</dbReference>
<dbReference type="InterPro" id="IPR013783">
    <property type="entry name" value="Ig-like_fold"/>
</dbReference>
<proteinExistence type="predicted"/>
<evidence type="ECO:0000313" key="3">
    <source>
        <dbReference type="Proteomes" id="UP001167796"/>
    </source>
</evidence>
<comment type="caution">
    <text evidence="2">The sequence shown here is derived from an EMBL/GenBank/DDBJ whole genome shotgun (WGS) entry which is preliminary data.</text>
</comment>
<evidence type="ECO:0000256" key="1">
    <source>
        <dbReference type="SAM" id="SignalP"/>
    </source>
</evidence>